<proteinExistence type="predicted"/>
<gene>
    <name evidence="2" type="ORF">Gohar_003753</name>
</gene>
<name>A0A7J9IBB5_9ROSI</name>
<evidence type="ECO:0000259" key="1">
    <source>
        <dbReference type="Pfam" id="PF12776"/>
    </source>
</evidence>
<protein>
    <recommendedName>
        <fullName evidence="1">Myb/SANT-like domain-containing protein</fullName>
    </recommendedName>
</protein>
<dbReference type="PANTHER" id="PTHR48464">
    <property type="match status" value="1"/>
</dbReference>
<dbReference type="PANTHER" id="PTHR48464:SF1">
    <property type="entry name" value="MYB_SANT-LIKE DOMAIN-CONTAINING PROTEIN"/>
    <property type="match status" value="1"/>
</dbReference>
<organism evidence="2 3">
    <name type="scientific">Gossypium harknessii</name>
    <dbReference type="NCBI Taxonomy" id="34285"/>
    <lineage>
        <taxon>Eukaryota</taxon>
        <taxon>Viridiplantae</taxon>
        <taxon>Streptophyta</taxon>
        <taxon>Embryophyta</taxon>
        <taxon>Tracheophyta</taxon>
        <taxon>Spermatophyta</taxon>
        <taxon>Magnoliopsida</taxon>
        <taxon>eudicotyledons</taxon>
        <taxon>Gunneridae</taxon>
        <taxon>Pentapetalae</taxon>
        <taxon>rosids</taxon>
        <taxon>malvids</taxon>
        <taxon>Malvales</taxon>
        <taxon>Malvaceae</taxon>
        <taxon>Malvoideae</taxon>
        <taxon>Gossypium</taxon>
    </lineage>
</organism>
<dbReference type="OrthoDB" id="618098at2759"/>
<dbReference type="AlphaFoldDB" id="A0A7J9IBB5"/>
<reference evidence="2 3" key="1">
    <citation type="journal article" date="2019" name="Genome Biol. Evol.">
        <title>Insights into the evolution of the New World diploid cottons (Gossypium, subgenus Houzingenia) based on genome sequencing.</title>
        <authorList>
            <person name="Grover C.E."/>
            <person name="Arick M.A. 2nd"/>
            <person name="Thrash A."/>
            <person name="Conover J.L."/>
            <person name="Sanders W.S."/>
            <person name="Peterson D.G."/>
            <person name="Frelichowski J.E."/>
            <person name="Scheffler J.A."/>
            <person name="Scheffler B.E."/>
            <person name="Wendel J.F."/>
        </authorList>
    </citation>
    <scope>NUCLEOTIDE SEQUENCE [LARGE SCALE GENOMIC DNA]</scope>
    <source>
        <strain evidence="2">0</strain>
        <tissue evidence="2">Leaf</tissue>
    </source>
</reference>
<evidence type="ECO:0000313" key="3">
    <source>
        <dbReference type="Proteomes" id="UP000593560"/>
    </source>
</evidence>
<dbReference type="EMBL" id="JABFAD010328007">
    <property type="protein sequence ID" value="MBA0819133.1"/>
    <property type="molecule type" value="Genomic_DNA"/>
</dbReference>
<dbReference type="InterPro" id="IPR024752">
    <property type="entry name" value="Myb/SANT-like_dom"/>
</dbReference>
<feature type="domain" description="Myb/SANT-like" evidence="1">
    <location>
        <begin position="20"/>
        <end position="120"/>
    </location>
</feature>
<dbReference type="Pfam" id="PF12776">
    <property type="entry name" value="Myb_DNA-bind_3"/>
    <property type="match status" value="1"/>
</dbReference>
<accession>A0A7J9IBB5</accession>
<feature type="non-terminal residue" evidence="2">
    <location>
        <position position="1"/>
    </location>
</feature>
<dbReference type="Proteomes" id="UP000593560">
    <property type="component" value="Unassembled WGS sequence"/>
</dbReference>
<comment type="caution">
    <text evidence="2">The sequence shown here is derived from an EMBL/GenBank/DDBJ whole genome shotgun (WGS) entry which is preliminary data.</text>
</comment>
<evidence type="ECO:0000313" key="2">
    <source>
        <dbReference type="EMBL" id="MBA0819133.1"/>
    </source>
</evidence>
<keyword evidence="3" id="KW-1185">Reference proteome</keyword>
<sequence>MSGFSQSSVSSQYSRGTKRKWVPEEDVALVACMVDLHNVGTFNTETGFKVSYLNELERMLEIFLPHAMLKAKLNLELRIRILKWDSTIVYDMLSEKDNSGFGWDEHRQLVVAEDTVWDSYINSHKEAGQFRHHSCPYYDQLTAIYTIDRAARKDAQTTADIIEKIDVEDVATANTHEERNNFHGCEADVSLDEMDLSATQPQPSRNQ</sequence>